<evidence type="ECO:0000313" key="2">
    <source>
        <dbReference type="Proteomes" id="UP001292094"/>
    </source>
</evidence>
<name>A0AAE1UC82_9EUCA</name>
<keyword evidence="2" id="KW-1185">Reference proteome</keyword>
<evidence type="ECO:0000313" key="1">
    <source>
        <dbReference type="EMBL" id="KAK4315411.1"/>
    </source>
</evidence>
<gene>
    <name evidence="1" type="ORF">Pmani_013328</name>
</gene>
<dbReference type="EMBL" id="JAWZYT010001114">
    <property type="protein sequence ID" value="KAK4315411.1"/>
    <property type="molecule type" value="Genomic_DNA"/>
</dbReference>
<protein>
    <submittedName>
        <fullName evidence="1">Uncharacterized protein</fullName>
    </submittedName>
</protein>
<dbReference type="Proteomes" id="UP001292094">
    <property type="component" value="Unassembled WGS sequence"/>
</dbReference>
<sequence>MARMQADYSRALFVFMDDLNVHHEEWLGSSITTRYGVAALDFSSVSGCDQLVVGPTHVRGGTLDLVMTDVPDLVEVAVVALIGHSDNSSPSVKVSTAQSVLNLCVRRDVLLKNSANCVWDSMAFHVCC</sequence>
<reference evidence="1" key="1">
    <citation type="submission" date="2023-11" db="EMBL/GenBank/DDBJ databases">
        <title>Genome assemblies of two species of porcelain crab, Petrolisthes cinctipes and Petrolisthes manimaculis (Anomura: Porcellanidae).</title>
        <authorList>
            <person name="Angst P."/>
        </authorList>
    </citation>
    <scope>NUCLEOTIDE SEQUENCE</scope>
    <source>
        <strain evidence="1">PB745_02</strain>
        <tissue evidence="1">Gill</tissue>
    </source>
</reference>
<dbReference type="AlphaFoldDB" id="A0AAE1UC82"/>
<organism evidence="1 2">
    <name type="scientific">Petrolisthes manimaculis</name>
    <dbReference type="NCBI Taxonomy" id="1843537"/>
    <lineage>
        <taxon>Eukaryota</taxon>
        <taxon>Metazoa</taxon>
        <taxon>Ecdysozoa</taxon>
        <taxon>Arthropoda</taxon>
        <taxon>Crustacea</taxon>
        <taxon>Multicrustacea</taxon>
        <taxon>Malacostraca</taxon>
        <taxon>Eumalacostraca</taxon>
        <taxon>Eucarida</taxon>
        <taxon>Decapoda</taxon>
        <taxon>Pleocyemata</taxon>
        <taxon>Anomura</taxon>
        <taxon>Galatheoidea</taxon>
        <taxon>Porcellanidae</taxon>
        <taxon>Petrolisthes</taxon>
    </lineage>
</organism>
<proteinExistence type="predicted"/>
<comment type="caution">
    <text evidence="1">The sequence shown here is derived from an EMBL/GenBank/DDBJ whole genome shotgun (WGS) entry which is preliminary data.</text>
</comment>
<accession>A0AAE1UC82</accession>